<comment type="caution">
    <text evidence="3">The sequence shown here is derived from an EMBL/GenBank/DDBJ whole genome shotgun (WGS) entry which is preliminary data.</text>
</comment>
<keyword evidence="1" id="KW-0732">Signal</keyword>
<dbReference type="EMBL" id="RQHU01000005">
    <property type="protein sequence ID" value="TGN15953.1"/>
    <property type="molecule type" value="Genomic_DNA"/>
</dbReference>
<dbReference type="OrthoDB" id="332347at2"/>
<evidence type="ECO:0000313" key="4">
    <source>
        <dbReference type="Proteomes" id="UP000297649"/>
    </source>
</evidence>
<dbReference type="RefSeq" id="WP_135745589.1">
    <property type="nucleotide sequence ID" value="NZ_JAIZBI010000001.1"/>
</dbReference>
<feature type="domain" description="SbsA Ig-like" evidence="2">
    <location>
        <begin position="61"/>
        <end position="161"/>
    </location>
</feature>
<dbReference type="AlphaFoldDB" id="A0A6H3NXP4"/>
<protein>
    <recommendedName>
        <fullName evidence="2">SbsA Ig-like domain-containing protein</fullName>
    </recommendedName>
</protein>
<dbReference type="Proteomes" id="UP000297649">
    <property type="component" value="Unassembled WGS sequence"/>
</dbReference>
<evidence type="ECO:0000259" key="2">
    <source>
        <dbReference type="Pfam" id="PF13205"/>
    </source>
</evidence>
<evidence type="ECO:0000256" key="1">
    <source>
        <dbReference type="ARBA" id="ARBA00022729"/>
    </source>
</evidence>
<sequence>MKRNPRLPISLYLLCVWMLLGNCYFNPAVQLVVNPEVKEEGSAVSAGLLAALGATPSPYFSLVSSIPADGEDITPPLTTYSFTFSEEIEINVSDPTTWINENIILTETINFFPVVNFANRKFELSADPALDNLLTYTIAFGAGIKAKTGKTLSPNTKVTFTCSGCMPL</sequence>
<gene>
    <name evidence="3" type="ORF">EHR08_06660</name>
</gene>
<name>A0A6H3NXP4_9LEPT</name>
<dbReference type="InterPro" id="IPR032812">
    <property type="entry name" value="SbsA_Ig"/>
</dbReference>
<organism evidence="3 4">
    <name type="scientific">Leptospira bandrabouensis</name>
    <dbReference type="NCBI Taxonomy" id="2484903"/>
    <lineage>
        <taxon>Bacteria</taxon>
        <taxon>Pseudomonadati</taxon>
        <taxon>Spirochaetota</taxon>
        <taxon>Spirochaetia</taxon>
        <taxon>Leptospirales</taxon>
        <taxon>Leptospiraceae</taxon>
        <taxon>Leptospira</taxon>
    </lineage>
</organism>
<dbReference type="Pfam" id="PF13205">
    <property type="entry name" value="Big_5"/>
    <property type="match status" value="1"/>
</dbReference>
<reference evidence="3" key="1">
    <citation type="journal article" date="2019" name="PLoS Negl. Trop. Dis.">
        <title>Revisiting the worldwide diversity of Leptospira species in the environment.</title>
        <authorList>
            <person name="Vincent A.T."/>
            <person name="Schiettekatte O."/>
            <person name="Bourhy P."/>
            <person name="Veyrier F.J."/>
            <person name="Picardeau M."/>
        </authorList>
    </citation>
    <scope>NUCLEOTIDE SEQUENCE [LARGE SCALE GENOMIC DNA]</scope>
    <source>
        <strain evidence="3">201601109</strain>
    </source>
</reference>
<proteinExistence type="predicted"/>
<evidence type="ECO:0000313" key="3">
    <source>
        <dbReference type="EMBL" id="TGN15953.1"/>
    </source>
</evidence>
<keyword evidence="4" id="KW-1185">Reference proteome</keyword>
<accession>A0A6H3NXP4</accession>